<reference evidence="1 2" key="1">
    <citation type="journal article" date="2019" name="Nat. Ecol. Evol.">
        <title>Megaphylogeny resolves global patterns of mushroom evolution.</title>
        <authorList>
            <person name="Varga T."/>
            <person name="Krizsan K."/>
            <person name="Foldi C."/>
            <person name="Dima B."/>
            <person name="Sanchez-Garcia M."/>
            <person name="Sanchez-Ramirez S."/>
            <person name="Szollosi G.J."/>
            <person name="Szarkandi J.G."/>
            <person name="Papp V."/>
            <person name="Albert L."/>
            <person name="Andreopoulos W."/>
            <person name="Angelini C."/>
            <person name="Antonin V."/>
            <person name="Barry K.W."/>
            <person name="Bougher N.L."/>
            <person name="Buchanan P."/>
            <person name="Buyck B."/>
            <person name="Bense V."/>
            <person name="Catcheside P."/>
            <person name="Chovatia M."/>
            <person name="Cooper J."/>
            <person name="Damon W."/>
            <person name="Desjardin D."/>
            <person name="Finy P."/>
            <person name="Geml J."/>
            <person name="Haridas S."/>
            <person name="Hughes K."/>
            <person name="Justo A."/>
            <person name="Karasinski D."/>
            <person name="Kautmanova I."/>
            <person name="Kiss B."/>
            <person name="Kocsube S."/>
            <person name="Kotiranta H."/>
            <person name="LaButti K.M."/>
            <person name="Lechner B.E."/>
            <person name="Liimatainen K."/>
            <person name="Lipzen A."/>
            <person name="Lukacs Z."/>
            <person name="Mihaltcheva S."/>
            <person name="Morgado L.N."/>
            <person name="Niskanen T."/>
            <person name="Noordeloos M.E."/>
            <person name="Ohm R.A."/>
            <person name="Ortiz-Santana B."/>
            <person name="Ovrebo C."/>
            <person name="Racz N."/>
            <person name="Riley R."/>
            <person name="Savchenko A."/>
            <person name="Shiryaev A."/>
            <person name="Soop K."/>
            <person name="Spirin V."/>
            <person name="Szebenyi C."/>
            <person name="Tomsovsky M."/>
            <person name="Tulloss R.E."/>
            <person name="Uehling J."/>
            <person name="Grigoriev I.V."/>
            <person name="Vagvolgyi C."/>
            <person name="Papp T."/>
            <person name="Martin F.M."/>
            <person name="Miettinen O."/>
            <person name="Hibbett D.S."/>
            <person name="Nagy L.G."/>
        </authorList>
    </citation>
    <scope>NUCLEOTIDE SEQUENCE [LARGE SCALE GENOMIC DNA]</scope>
    <source>
        <strain evidence="1 2">NL-1719</strain>
    </source>
</reference>
<organism evidence="1 2">
    <name type="scientific">Pluteus cervinus</name>
    <dbReference type="NCBI Taxonomy" id="181527"/>
    <lineage>
        <taxon>Eukaryota</taxon>
        <taxon>Fungi</taxon>
        <taxon>Dikarya</taxon>
        <taxon>Basidiomycota</taxon>
        <taxon>Agaricomycotina</taxon>
        <taxon>Agaricomycetes</taxon>
        <taxon>Agaricomycetidae</taxon>
        <taxon>Agaricales</taxon>
        <taxon>Pluteineae</taxon>
        <taxon>Pluteaceae</taxon>
        <taxon>Pluteus</taxon>
    </lineage>
</organism>
<sequence length="584" mass="63256">MSSTTASRAVFASNNEQRPPKRSWLQWILMGPKFLFVHVTKHVGVGLVCAVAYFDPGNWGVDLQAGSEFGYHLLFVILLAGMFGIFLQVLCSRLGCVTGLDLASHVRLMYHDRPRNTQFWRWFVLYPLYALAEVAIISTDLAELLGSAIALCLLFPGLELWQGVLLTGLDVLLILALGDPLRGKPVKLFEWLIASMVLSVLVCIAVIIAKVQPVWSTAFEGYIPSKYIFQGDGLYTSVGILGATVMPHSLFLGSALATQDRVHHKETAKGNSKQIDLDDDKASTHTEGSGTRKSAISQWFADTKEEVLQQFRIPPPSKNSTDAVSHNARENNSQSFVKAHIYYGIVDVVSSLLGFALVINSMITILASAVFFYGNPGSSNGGPASLFDAYDLIKHLVGLPAAKLFAVALLAAGQSSSIIATVSGQAVAEGYIHWRVSPVIRRLMTRLLAIIPSTAVAVAVGKDGINTLLVASQVILSITLPFITFPLLYLTASKEVMRVRVEKPASSNNSTTITLPSSGYSGTYRGAITEAPRLNSNAPTLVEEGSNEEWEDFSNSIYSTALGMVIWLIIVAANFYVVVKLAVG</sequence>
<gene>
    <name evidence="1" type="ORF">BDN72DRAFT_848248</name>
</gene>
<protein>
    <submittedName>
        <fullName evidence="1">Natural resistance-associated macrophage protein</fullName>
    </submittedName>
</protein>
<proteinExistence type="predicted"/>
<keyword evidence="2" id="KW-1185">Reference proteome</keyword>
<accession>A0ACD3ABD1</accession>
<evidence type="ECO:0000313" key="1">
    <source>
        <dbReference type="EMBL" id="TFK62892.1"/>
    </source>
</evidence>
<dbReference type="EMBL" id="ML208552">
    <property type="protein sequence ID" value="TFK62892.1"/>
    <property type="molecule type" value="Genomic_DNA"/>
</dbReference>
<dbReference type="Proteomes" id="UP000308600">
    <property type="component" value="Unassembled WGS sequence"/>
</dbReference>
<name>A0ACD3ABD1_9AGAR</name>
<evidence type="ECO:0000313" key="2">
    <source>
        <dbReference type="Proteomes" id="UP000308600"/>
    </source>
</evidence>